<dbReference type="AlphaFoldDB" id="A0A1H3T5C2"/>
<sequence>MDSICKWLLDELTDHVYADDRQVKLLYAHAARSQAPRPRKEASQESVSEVVAAATAAWDMEVALPWPEPSELDKQEPKLYITAQTRTNVLANLRAVSGLDERWDPFDEEYGMHHRKFVEHDMLLDDLIDYRSIFDPDTDEGLFQRKLITNQIDYQDQSQQQHIVDMVFSSLLTDLPVDRFGVWNHVRSRLQYTPYLFDLGVLPKHGGGLDFQAHLRELLLSRRKTFPGLFPMRARSGISMILFEEQRSGKDLDNLIRTVLPDVLEILRPQQHDLPGWIADEVDPAEGVTDIPFIEVAAYPAHLTDMPPGSVVFGLSSADRYGSWWDRATDHLERTLDETW</sequence>
<organism evidence="1 2">
    <name type="scientific">Herbiconiux ginsengi</name>
    <dbReference type="NCBI Taxonomy" id="381665"/>
    <lineage>
        <taxon>Bacteria</taxon>
        <taxon>Bacillati</taxon>
        <taxon>Actinomycetota</taxon>
        <taxon>Actinomycetes</taxon>
        <taxon>Micrococcales</taxon>
        <taxon>Microbacteriaceae</taxon>
        <taxon>Herbiconiux</taxon>
    </lineage>
</organism>
<accession>A0A1H3T5C2</accession>
<gene>
    <name evidence="1" type="ORF">SAMN05216554_4004</name>
</gene>
<evidence type="ECO:0000313" key="2">
    <source>
        <dbReference type="Proteomes" id="UP000198891"/>
    </source>
</evidence>
<dbReference type="OrthoDB" id="3691353at2"/>
<proteinExistence type="predicted"/>
<dbReference type="EMBL" id="FNPZ01000004">
    <property type="protein sequence ID" value="SDZ45432.1"/>
    <property type="molecule type" value="Genomic_DNA"/>
</dbReference>
<protein>
    <submittedName>
        <fullName evidence="1">Uncharacterized protein</fullName>
    </submittedName>
</protein>
<reference evidence="1 2" key="1">
    <citation type="submission" date="2016-10" db="EMBL/GenBank/DDBJ databases">
        <authorList>
            <person name="de Groot N.N."/>
        </authorList>
    </citation>
    <scope>NUCLEOTIDE SEQUENCE [LARGE SCALE GENOMIC DNA]</scope>
    <source>
        <strain evidence="1 2">CGMCC 4.3491</strain>
    </source>
</reference>
<dbReference type="Proteomes" id="UP000198891">
    <property type="component" value="Unassembled WGS sequence"/>
</dbReference>
<keyword evidence="2" id="KW-1185">Reference proteome</keyword>
<name>A0A1H3T5C2_9MICO</name>
<evidence type="ECO:0000313" key="1">
    <source>
        <dbReference type="EMBL" id="SDZ45432.1"/>
    </source>
</evidence>
<dbReference type="RefSeq" id="WP_092557081.1">
    <property type="nucleotide sequence ID" value="NZ_FNPZ01000004.1"/>
</dbReference>